<evidence type="ECO:0000313" key="3">
    <source>
        <dbReference type="Proteomes" id="UP000297318"/>
    </source>
</evidence>
<protein>
    <recommendedName>
        <fullName evidence="4">PH domain-containing protein</fullName>
    </recommendedName>
</protein>
<comment type="caution">
    <text evidence="2">The sequence shown here is derived from an EMBL/GenBank/DDBJ whole genome shotgun (WGS) entry which is preliminary data.</text>
</comment>
<name>A0A4Z1E0K0_9MICO</name>
<evidence type="ECO:0008006" key="4">
    <source>
        <dbReference type="Google" id="ProtNLM"/>
    </source>
</evidence>
<accession>A0A4Z1E0K0</accession>
<keyword evidence="1" id="KW-1133">Transmembrane helix</keyword>
<gene>
    <name evidence="2" type="ORF">SERN_2191</name>
</gene>
<dbReference type="RefSeq" id="WP_135850169.1">
    <property type="nucleotide sequence ID" value="NZ_RHPJ01000003.1"/>
</dbReference>
<organism evidence="2 3">
    <name type="scientific">Serinibacter arcticus</name>
    <dbReference type="NCBI Taxonomy" id="1655435"/>
    <lineage>
        <taxon>Bacteria</taxon>
        <taxon>Bacillati</taxon>
        <taxon>Actinomycetota</taxon>
        <taxon>Actinomycetes</taxon>
        <taxon>Micrococcales</taxon>
        <taxon>Beutenbergiaceae</taxon>
        <taxon>Serinibacter</taxon>
    </lineage>
</organism>
<proteinExistence type="predicted"/>
<keyword evidence="1" id="KW-0472">Membrane</keyword>
<feature type="transmembrane region" description="Helical" evidence="1">
    <location>
        <begin position="45"/>
        <end position="62"/>
    </location>
</feature>
<evidence type="ECO:0000256" key="1">
    <source>
        <dbReference type="SAM" id="Phobius"/>
    </source>
</evidence>
<evidence type="ECO:0000313" key="2">
    <source>
        <dbReference type="EMBL" id="TGO04598.1"/>
    </source>
</evidence>
<sequence>MTGDVDAPGEAVVARRRSFGPVEALGILPAVYFGSGVLASGGGRVLAAAAIAVALLGLSWLMRGFATHAVVVTPTALELRRRYRSVVVPRETVHRVRGSNAQRPEWSFRVFLDTDRGRVTIPDLSKPPVTEVLTQLQAWHADTAVDEQARD</sequence>
<dbReference type="AlphaFoldDB" id="A0A4Z1E0K0"/>
<keyword evidence="3" id="KW-1185">Reference proteome</keyword>
<dbReference type="EMBL" id="RHPJ01000003">
    <property type="protein sequence ID" value="TGO04598.1"/>
    <property type="molecule type" value="Genomic_DNA"/>
</dbReference>
<keyword evidence="1" id="KW-0812">Transmembrane</keyword>
<reference evidence="2 3" key="1">
    <citation type="submission" date="2018-11" db="EMBL/GenBank/DDBJ databases">
        <title>Complete genome sequencing of the Actinobacteria Serinibacter sp. K3-2.</title>
        <authorList>
            <person name="Rakitin A.L."/>
            <person name="Beletsky A.V."/>
            <person name="Mardanov A.V."/>
            <person name="Ravin N.V."/>
            <person name="Gromova A.S."/>
            <person name="Filippova S.N."/>
            <person name="Gal'Chenko V.F."/>
        </authorList>
    </citation>
    <scope>NUCLEOTIDE SEQUENCE [LARGE SCALE GENOMIC DNA]</scope>
    <source>
        <strain evidence="2 3">K3-2</strain>
    </source>
</reference>
<dbReference type="Proteomes" id="UP000297318">
    <property type="component" value="Unassembled WGS sequence"/>
</dbReference>